<name>A0A450ZZN1_9GAMM</name>
<dbReference type="EMBL" id="CAADFX010000186">
    <property type="protein sequence ID" value="VFK62752.1"/>
    <property type="molecule type" value="Genomic_DNA"/>
</dbReference>
<dbReference type="EMBL" id="CAADFY010000167">
    <property type="protein sequence ID" value="VFK59241.1"/>
    <property type="molecule type" value="Genomic_DNA"/>
</dbReference>
<dbReference type="EMBL" id="CAADFV010000161">
    <property type="protein sequence ID" value="VFK67826.1"/>
    <property type="molecule type" value="Genomic_DNA"/>
</dbReference>
<protein>
    <submittedName>
        <fullName evidence="1">Uncharacterized protein</fullName>
    </submittedName>
</protein>
<evidence type="ECO:0000313" key="2">
    <source>
        <dbReference type="EMBL" id="VFK62752.1"/>
    </source>
</evidence>
<gene>
    <name evidence="2" type="ORF">BECKTUN1418D_GA0071000_11863</name>
    <name evidence="3" type="ORF">BECKTUN1418E_GA0071001_11615</name>
    <name evidence="1" type="ORF">BECKTUN1418F_GA0071002_11675</name>
</gene>
<reference evidence="1" key="1">
    <citation type="submission" date="2019-02" db="EMBL/GenBank/DDBJ databases">
        <authorList>
            <person name="Gruber-Vodicka R. H."/>
            <person name="Seah K. B. B."/>
        </authorList>
    </citation>
    <scope>NUCLEOTIDE SEQUENCE</scope>
    <source>
        <strain evidence="2">BECK_BY1</strain>
        <strain evidence="3">BECK_BY2</strain>
        <strain evidence="1">BECK_BY3</strain>
    </source>
</reference>
<sequence length="67" mass="7720">MDSLSFFLGVATLPSPSDYMKYLPVNFSKEVNLYRNLVREAVHHLRHVSLGDVKPKWRRTSLGMDKA</sequence>
<organism evidence="1">
    <name type="scientific">Candidatus Kentrum sp. TUN</name>
    <dbReference type="NCBI Taxonomy" id="2126343"/>
    <lineage>
        <taxon>Bacteria</taxon>
        <taxon>Pseudomonadati</taxon>
        <taxon>Pseudomonadota</taxon>
        <taxon>Gammaproteobacteria</taxon>
        <taxon>Candidatus Kentrum</taxon>
    </lineage>
</organism>
<evidence type="ECO:0000313" key="1">
    <source>
        <dbReference type="EMBL" id="VFK59241.1"/>
    </source>
</evidence>
<evidence type="ECO:0000313" key="3">
    <source>
        <dbReference type="EMBL" id="VFK67826.1"/>
    </source>
</evidence>
<proteinExistence type="predicted"/>
<dbReference type="AlphaFoldDB" id="A0A450ZZN1"/>
<accession>A0A450ZZN1</accession>